<comment type="catalytic activity">
    <reaction evidence="8">
        <text>a uridine in tRNA = a pseudouridine in tRNA</text>
        <dbReference type="Rhea" id="RHEA:54572"/>
        <dbReference type="Rhea" id="RHEA-COMP:13339"/>
        <dbReference type="Rhea" id="RHEA-COMP:13934"/>
        <dbReference type="ChEBI" id="CHEBI:65314"/>
        <dbReference type="ChEBI" id="CHEBI:65315"/>
    </reaction>
</comment>
<name>A0A0D8Y7B6_DICVI</name>
<dbReference type="GO" id="GO:0031119">
    <property type="term" value="P:tRNA pseudouridine synthesis"/>
    <property type="evidence" value="ECO:0007669"/>
    <property type="project" value="InterPro"/>
</dbReference>
<comment type="subcellular location">
    <subcellularLocation>
        <location evidence="2">Nucleus</location>
    </subcellularLocation>
</comment>
<dbReference type="OrthoDB" id="10256309at2759"/>
<dbReference type="GO" id="GO:1990481">
    <property type="term" value="P:mRNA pseudouridine synthesis"/>
    <property type="evidence" value="ECO:0007669"/>
    <property type="project" value="TreeGrafter"/>
</dbReference>
<organism evidence="21 22">
    <name type="scientific">Dictyocaulus viviparus</name>
    <name type="common">Bovine lungworm</name>
    <dbReference type="NCBI Taxonomy" id="29172"/>
    <lineage>
        <taxon>Eukaryota</taxon>
        <taxon>Metazoa</taxon>
        <taxon>Ecdysozoa</taxon>
        <taxon>Nematoda</taxon>
        <taxon>Chromadorea</taxon>
        <taxon>Rhabditida</taxon>
        <taxon>Rhabditina</taxon>
        <taxon>Rhabditomorpha</taxon>
        <taxon>Strongyloidea</taxon>
        <taxon>Metastrongylidae</taxon>
        <taxon>Dictyocaulus</taxon>
    </lineage>
</organism>
<proteinExistence type="inferred from homology"/>
<evidence type="ECO:0000256" key="1">
    <source>
        <dbReference type="ARBA" id="ARBA00001166"/>
    </source>
</evidence>
<comment type="function">
    <text evidence="10">Pseudouridylate synthase that catalyzes pseudouridylation of tRNAs and mRNAs. Acts on positions 27/28 in the anticodon stem and also positions 34 and 36 in the anticodon of an intron containing tRNA. Also catalyzes pseudouridylation of mRNAs: mediates pseudouridylation of mRNAs with the consensus sequence 5'-UGUAG-3'. Acts as a regulator of pre-mRNA splicing by mediating pseudouridylation of pre-mRNAs at locations associated with alternatively spliced regions. Pseudouridylation of pre-mRNAs near splice sites directly regulates mRNA splicing and mRNA 3'-end processing. Involved in regulation of nuclear receptor activity through pseudouridylation of SRA1 mRNA.</text>
</comment>
<dbReference type="EC" id="5.4.99.12" evidence="12"/>
<sequence>MFRRLFEKLVTTMTKVAEVIENKSDAALHKVQSGRVESHNAENVKIRIKKARYAVLLAYQGKEYFGMQIQKQHPTIEGFLIDSMNKLGWITDDMRDQPALFHFQRAARTDRAVSAVRQICGMELPRSDEYALTGASQLNALLPEDIRVIAIRRTTNSFHPQKMCCARTYSYTLPTFAFAKPTELTNSAFRISKETLDELQSLLSIYEGTHNFFNYTSKREFDDRSCYRYILSFKCGEPFLFHDDVRDEDVEFIQLTVKGQSFVLHQIRKMVGMVITVMRELQYKSYIQRTFEGERVDVPRAPGLGLLLERVHYDVYDRKCAFFIQNLQCPHKCYFFWHAKTHEPLTDWGSEAEARIADLKFNLITKDMLLSELRLMPMLQWLADLPRHNFCTDPESDPVAEVPFVTMAYSNINEGACDEERFIDEVDQEETSTNNEGANITDNNEIGEADATETYHIYQSFFWHAKTHEPLTDWGSEAEARIADLKFNLITKDMLLSELRLMPMLQWLADLPRHNFCTDPESDPVAEVPFITMAYSNINEVLHYNITAKYRAVINT</sequence>
<dbReference type="Pfam" id="PF01416">
    <property type="entry name" value="PseudoU_synth_1"/>
    <property type="match status" value="1"/>
</dbReference>
<dbReference type="InterPro" id="IPR020097">
    <property type="entry name" value="PsdUridine_synth_TruA_a/b_dom"/>
</dbReference>
<evidence type="ECO:0000256" key="4">
    <source>
        <dbReference type="ARBA" id="ARBA00022664"/>
    </source>
</evidence>
<evidence type="ECO:0000259" key="20">
    <source>
        <dbReference type="Pfam" id="PF01416"/>
    </source>
</evidence>
<dbReference type="InterPro" id="IPR041708">
    <property type="entry name" value="PUS1/PUS2-like"/>
</dbReference>
<protein>
    <recommendedName>
        <fullName evidence="13">Pseudouridylate synthase 1 homolog</fullName>
        <ecNumber evidence="12">5.4.99.12</ecNumber>
    </recommendedName>
    <alternativeName>
        <fullName evidence="14">tRNA pseudouridine synthase 1</fullName>
    </alternativeName>
    <alternativeName>
        <fullName evidence="17">tRNA pseudouridine(38-40) synthase</fullName>
    </alternativeName>
    <alternativeName>
        <fullName evidence="15">tRNA pseudouridylate synthase I</fullName>
    </alternativeName>
    <alternativeName>
        <fullName evidence="16">tRNA-uridine isomerase I</fullName>
    </alternativeName>
</protein>
<keyword evidence="5" id="KW-0819">tRNA processing</keyword>
<reference evidence="22" key="2">
    <citation type="journal article" date="2016" name="Sci. Rep.">
        <title>Dictyocaulus viviparus genome, variome and transcriptome elucidate lungworm biology and support future intervention.</title>
        <authorList>
            <person name="McNulty S.N."/>
            <person name="Strube C."/>
            <person name="Rosa B.A."/>
            <person name="Martin J.C."/>
            <person name="Tyagi R."/>
            <person name="Choi Y.J."/>
            <person name="Wang Q."/>
            <person name="Hallsworth Pepin K."/>
            <person name="Zhang X."/>
            <person name="Ozersky P."/>
            <person name="Wilson R.K."/>
            <person name="Sternberg P.W."/>
            <person name="Gasser R.B."/>
            <person name="Mitreva M."/>
        </authorList>
    </citation>
    <scope>NUCLEOTIDE SEQUENCE [LARGE SCALE GENOMIC DNA]</scope>
    <source>
        <strain evidence="22">HannoverDv2000</strain>
    </source>
</reference>
<comment type="subunit">
    <text evidence="11">Monomer. Forms a complex with RARG and the SRA1 RNA in the nucleus.</text>
</comment>
<evidence type="ECO:0000256" key="18">
    <source>
        <dbReference type="PIRSR" id="PIRSR641708-1"/>
    </source>
</evidence>
<dbReference type="InterPro" id="IPR020095">
    <property type="entry name" value="PsdUridine_synth_TruA_C"/>
</dbReference>
<comment type="catalytic activity">
    <reaction evidence="1">
        <text>a uridine in mRNA = a pseudouridine in mRNA</text>
        <dbReference type="Rhea" id="RHEA:56644"/>
        <dbReference type="Rhea" id="RHEA-COMP:14658"/>
        <dbReference type="Rhea" id="RHEA-COMP:14659"/>
        <dbReference type="ChEBI" id="CHEBI:65314"/>
        <dbReference type="ChEBI" id="CHEBI:65315"/>
    </reaction>
</comment>
<evidence type="ECO:0000256" key="8">
    <source>
        <dbReference type="ARBA" id="ARBA00036943"/>
    </source>
</evidence>
<dbReference type="STRING" id="29172.A0A0D8Y7B6"/>
<dbReference type="GO" id="GO:0003723">
    <property type="term" value="F:RNA binding"/>
    <property type="evidence" value="ECO:0007669"/>
    <property type="project" value="InterPro"/>
</dbReference>
<dbReference type="CDD" id="cd02568">
    <property type="entry name" value="PseudoU_synth_PUS1_PUS2"/>
    <property type="match status" value="1"/>
</dbReference>
<feature type="active site" description="Nucleophile" evidence="18">
    <location>
        <position position="110"/>
    </location>
</feature>
<evidence type="ECO:0000256" key="19">
    <source>
        <dbReference type="PIRSR" id="PIRSR641708-2"/>
    </source>
</evidence>
<dbReference type="SUPFAM" id="SSF55120">
    <property type="entry name" value="Pseudouridine synthase"/>
    <property type="match status" value="1"/>
</dbReference>
<dbReference type="Gene3D" id="3.30.70.660">
    <property type="entry name" value="Pseudouridine synthase I, catalytic domain, C-terminal subdomain"/>
    <property type="match status" value="1"/>
</dbReference>
<keyword evidence="4" id="KW-0507">mRNA processing</keyword>
<keyword evidence="7" id="KW-0539">Nucleus</keyword>
<dbReference type="AlphaFoldDB" id="A0A0D8Y7B6"/>
<evidence type="ECO:0000256" key="16">
    <source>
        <dbReference type="ARBA" id="ARBA00080849"/>
    </source>
</evidence>
<feature type="domain" description="Pseudouridine synthase I TruA alpha/beta" evidence="20">
    <location>
        <begin position="205"/>
        <end position="314"/>
    </location>
</feature>
<dbReference type="FunFam" id="3.30.70.660:FF:000002">
    <property type="entry name" value="tRNA pseudouridine synthase"/>
    <property type="match status" value="1"/>
</dbReference>
<evidence type="ECO:0000256" key="3">
    <source>
        <dbReference type="ARBA" id="ARBA00009375"/>
    </source>
</evidence>
<dbReference type="Proteomes" id="UP000053766">
    <property type="component" value="Unassembled WGS sequence"/>
</dbReference>
<evidence type="ECO:0000256" key="17">
    <source>
        <dbReference type="ARBA" id="ARBA00081344"/>
    </source>
</evidence>
<dbReference type="InterPro" id="IPR020103">
    <property type="entry name" value="PsdUridine_synth_cat_dom_sf"/>
</dbReference>
<evidence type="ECO:0000256" key="2">
    <source>
        <dbReference type="ARBA" id="ARBA00004123"/>
    </source>
</evidence>
<dbReference type="PANTHER" id="PTHR11142:SF4">
    <property type="entry name" value="PSEUDOURIDYLATE SYNTHASE 1 HOMOLOG"/>
    <property type="match status" value="1"/>
</dbReference>
<dbReference type="NCBIfam" id="TIGR00071">
    <property type="entry name" value="hisT_truA"/>
    <property type="match status" value="1"/>
</dbReference>
<dbReference type="InterPro" id="IPR020094">
    <property type="entry name" value="TruA/RsuA/RluB/E/F_N"/>
</dbReference>
<evidence type="ECO:0000256" key="7">
    <source>
        <dbReference type="ARBA" id="ARBA00023242"/>
    </source>
</evidence>
<accession>A0A0D8Y7B6</accession>
<evidence type="ECO:0000256" key="12">
    <source>
        <dbReference type="ARBA" id="ARBA00066509"/>
    </source>
</evidence>
<dbReference type="EMBL" id="KN716170">
    <property type="protein sequence ID" value="KJH52097.1"/>
    <property type="molecule type" value="Genomic_DNA"/>
</dbReference>
<keyword evidence="22" id="KW-1185">Reference proteome</keyword>
<evidence type="ECO:0000256" key="11">
    <source>
        <dbReference type="ARBA" id="ARBA00064589"/>
    </source>
</evidence>
<evidence type="ECO:0000256" key="5">
    <source>
        <dbReference type="ARBA" id="ARBA00022694"/>
    </source>
</evidence>
<dbReference type="PANTHER" id="PTHR11142">
    <property type="entry name" value="PSEUDOURIDYLATE SYNTHASE"/>
    <property type="match status" value="1"/>
</dbReference>
<evidence type="ECO:0000256" key="13">
    <source>
        <dbReference type="ARBA" id="ARBA00068582"/>
    </source>
</evidence>
<gene>
    <name evidence="21" type="ORF">DICVIV_01676</name>
</gene>
<dbReference type="GO" id="GO:0160147">
    <property type="term" value="F:tRNA pseudouridine(38-40) synthase activity"/>
    <property type="evidence" value="ECO:0007669"/>
    <property type="project" value="UniProtKB-EC"/>
</dbReference>
<reference evidence="21 22" key="1">
    <citation type="submission" date="2013-11" db="EMBL/GenBank/DDBJ databases">
        <title>Draft genome of the bovine lungworm Dictyocaulus viviparus.</title>
        <authorList>
            <person name="Mitreva M."/>
        </authorList>
    </citation>
    <scope>NUCLEOTIDE SEQUENCE [LARGE SCALE GENOMIC DNA]</scope>
    <source>
        <strain evidence="21 22">HannoverDv2000</strain>
    </source>
</reference>
<dbReference type="GO" id="GO:0005634">
    <property type="term" value="C:nucleus"/>
    <property type="evidence" value="ECO:0007669"/>
    <property type="project" value="UniProtKB-SubCell"/>
</dbReference>
<comment type="catalytic activity">
    <reaction evidence="9">
        <text>uridine(38/39/40) in tRNA = pseudouridine(38/39/40) in tRNA</text>
        <dbReference type="Rhea" id="RHEA:22376"/>
        <dbReference type="Rhea" id="RHEA-COMP:10085"/>
        <dbReference type="Rhea" id="RHEA-COMP:10087"/>
        <dbReference type="ChEBI" id="CHEBI:65314"/>
        <dbReference type="ChEBI" id="CHEBI:65315"/>
        <dbReference type="EC" id="5.4.99.12"/>
    </reaction>
</comment>
<feature type="binding site" evidence="19">
    <location>
        <position position="169"/>
    </location>
    <ligand>
        <name>substrate</name>
    </ligand>
</feature>
<dbReference type="FunFam" id="3.30.70.580:FF:000002">
    <property type="entry name" value="tRNA pseudouridine synthase"/>
    <property type="match status" value="1"/>
</dbReference>
<evidence type="ECO:0000256" key="10">
    <source>
        <dbReference type="ARBA" id="ARBA00053709"/>
    </source>
</evidence>
<dbReference type="GO" id="GO:0006397">
    <property type="term" value="P:mRNA processing"/>
    <property type="evidence" value="ECO:0007669"/>
    <property type="project" value="UniProtKB-KW"/>
</dbReference>
<evidence type="ECO:0000313" key="21">
    <source>
        <dbReference type="EMBL" id="KJH52097.1"/>
    </source>
</evidence>
<evidence type="ECO:0000256" key="6">
    <source>
        <dbReference type="ARBA" id="ARBA00023235"/>
    </source>
</evidence>
<evidence type="ECO:0000256" key="15">
    <source>
        <dbReference type="ARBA" id="ARBA00079087"/>
    </source>
</evidence>
<dbReference type="InterPro" id="IPR001406">
    <property type="entry name" value="PsdUridine_synth_TruA"/>
</dbReference>
<evidence type="ECO:0000256" key="14">
    <source>
        <dbReference type="ARBA" id="ARBA00075153"/>
    </source>
</evidence>
<evidence type="ECO:0000313" key="22">
    <source>
        <dbReference type="Proteomes" id="UP000053766"/>
    </source>
</evidence>
<dbReference type="Gene3D" id="3.30.70.580">
    <property type="entry name" value="Pseudouridine synthase I, catalytic domain, N-terminal subdomain"/>
    <property type="match status" value="1"/>
</dbReference>
<comment type="similarity">
    <text evidence="3">Belongs to the tRNA pseudouridine synthase TruA family.</text>
</comment>
<keyword evidence="6" id="KW-0413">Isomerase</keyword>
<evidence type="ECO:0000256" key="9">
    <source>
        <dbReference type="ARBA" id="ARBA00052184"/>
    </source>
</evidence>